<dbReference type="PROSITE" id="PS01046">
    <property type="entry name" value="LON_SER"/>
    <property type="match status" value="1"/>
</dbReference>
<dbReference type="InterPro" id="IPR015947">
    <property type="entry name" value="PUA-like_sf"/>
</dbReference>
<dbReference type="InterPro" id="IPR003959">
    <property type="entry name" value="ATPase_AAA_core"/>
</dbReference>
<proteinExistence type="inferred from homology"/>
<dbReference type="GO" id="GO:0007005">
    <property type="term" value="P:mitochondrion organization"/>
    <property type="evidence" value="ECO:0007669"/>
    <property type="project" value="TreeGrafter"/>
</dbReference>
<dbReference type="InterPro" id="IPR054594">
    <property type="entry name" value="Lon_lid"/>
</dbReference>
<dbReference type="InterPro" id="IPR008269">
    <property type="entry name" value="Lon_proteolytic"/>
</dbReference>
<protein>
    <recommendedName>
        <fullName evidence="11">Lon protease homolog, mitochondrial</fullName>
        <ecNumber evidence="11">3.4.21.53</ecNumber>
    </recommendedName>
</protein>
<evidence type="ECO:0000256" key="11">
    <source>
        <dbReference type="HAMAP-Rule" id="MF_03120"/>
    </source>
</evidence>
<dbReference type="FunFam" id="1.20.5.5270:FF:000001">
    <property type="entry name" value="Lon protease homolog, mitochondrial"/>
    <property type="match status" value="1"/>
</dbReference>
<evidence type="ECO:0000256" key="13">
    <source>
        <dbReference type="RuleBase" id="RU000591"/>
    </source>
</evidence>
<comment type="subunit">
    <text evidence="11">Homohexamer or homoheptamer. Organized in a ring with a central cavity.</text>
</comment>
<dbReference type="GO" id="GO:0141164">
    <property type="term" value="P:mitochondrial protein quality control"/>
    <property type="evidence" value="ECO:0007669"/>
    <property type="project" value="UniProtKB-ARBA"/>
</dbReference>
<sequence>MAIFSRHVSKLVTANLHATRSRSLINHGRFANSIRNAASISIRPSSHSLGFNEQQNIDEYISSTKYHQVTPDASGFMKNYAGLKEGVAKYHSLTNEALLVEKLNLNKSKEDPVKQDKETSIDKSKDEKPAEKDNEKKKEDGEVESTIKNEDSVSRNSSESSAKSSSSSPSSNNNNNNDNNDGNDRNNKNGKNDSSPGIPKIYPQIMALPISRRPLFPGFYKAVVISDPQVMKAVKQMLEKRQPYIAAFLFKDENAESDVINSPDEIYPVGVFGQITSVFPSKDEKTNVETMTALIYPHKRITLADGKFTPPKSEEEIEVYKTNRAKMFEEEVIADMAKEGKKLVESKDKDLSKDNEAEVTKSEDQNSQYLKEKEVRILEKMDDEEAENPTAFLKNYCVSLVDVSPLEDDPFDKKSPVITALTSEILKVFKEISQLNTMFREQIATFSASIQSATTNIFEEPARLADFAAAVSAGEEKELQEILDSLDIETRLKKSLIVLKKELMNAELQNKISKDVEGKIQKRQREYYLMEQLKGIKRELGIDDGRDKLIETFKKRVEKLKLPEQVEKIFNDELTKLSTLETAMSEFGVVRNYLDWITQLPWGLKSKERYNIPKALKILDEDHYGLKDIKDRILEFIAVGKLLGKVDGKILCFVGPPGVGKTSIAKSIARSLNREYFRFSVGGMTDVAEIKGHRRTYIGALPGKVVQGLKKTQAENPLILIDEIDKIGFAGVHGDPSAALLELLDPEQNNTFMDNYLDVPIDLSKVLFVCTANSLDTIPRPLLDRMEVIEIAGYIAEEKVKIAENYLIPQAKETSGLKNAKVGLTDEAIEVLIKQYCRESGVRNLKKQIEKVYRKAALKVVKQIDTEPPEEESLEDSKQTLSEEKSEDSTKSAKQLADEKVNEEVEEIVKEAEPSDTDVNKSAESLNQESEEPKSSVASEVETGVSKEDQITIPEELNITIAPENLKEYIGPAIYTSDRLYETTIPGVVMGLAWTSMGGTALYVESVLSHPIDENSHAHLERTGQLGDVMKESSTIAYSFAKMFLSKNYPKNRFFEKASIHLHCPEGAVPKDGPSAGVTMASSFLSLALNKPLSPTVAMTGEITLTGKVLKIGGLKEKTIAAKRSGATTVIFPKDNLVDWVELPENVKEGLDYLAADWYGEVFHKIFPDVTAEEGNTVWKKEFDAIDEKKEKKD</sequence>
<dbReference type="EC" id="3.4.21.53" evidence="11"/>
<dbReference type="Pfam" id="PF22667">
    <property type="entry name" value="Lon_lid"/>
    <property type="match status" value="1"/>
</dbReference>
<dbReference type="AlphaFoldDB" id="A0AAV5QSQ4"/>
<evidence type="ECO:0000256" key="1">
    <source>
        <dbReference type="ARBA" id="ARBA00004305"/>
    </source>
</evidence>
<keyword evidence="9 11" id="KW-0496">Mitochondrion</keyword>
<feature type="region of interest" description="Disordered" evidence="14">
    <location>
        <begin position="344"/>
        <end position="366"/>
    </location>
</feature>
<name>A0AAV5QSQ4_9ASCO</name>
<dbReference type="CDD" id="cd19500">
    <property type="entry name" value="RecA-like_Lon"/>
    <property type="match status" value="1"/>
</dbReference>
<dbReference type="InterPro" id="IPR046336">
    <property type="entry name" value="Lon_prtase_N_sf"/>
</dbReference>
<dbReference type="Pfam" id="PF02190">
    <property type="entry name" value="LON_substr_bdg"/>
    <property type="match status" value="1"/>
</dbReference>
<keyword evidence="3 11" id="KW-0547">Nucleotide-binding</keyword>
<dbReference type="InterPro" id="IPR004815">
    <property type="entry name" value="Lon_bac/euk-typ"/>
</dbReference>
<dbReference type="NCBIfam" id="TIGR00763">
    <property type="entry name" value="lon"/>
    <property type="match status" value="1"/>
</dbReference>
<dbReference type="GO" id="GO:0003697">
    <property type="term" value="F:single-stranded DNA binding"/>
    <property type="evidence" value="ECO:0007669"/>
    <property type="project" value="TreeGrafter"/>
</dbReference>
<dbReference type="Proteomes" id="UP001360560">
    <property type="component" value="Unassembled WGS sequence"/>
</dbReference>
<dbReference type="PRINTS" id="PR00830">
    <property type="entry name" value="ENDOLAPTASE"/>
</dbReference>
<dbReference type="Gene3D" id="1.20.5.5270">
    <property type="match status" value="1"/>
</dbReference>
<dbReference type="GO" id="GO:0005524">
    <property type="term" value="F:ATP binding"/>
    <property type="evidence" value="ECO:0007669"/>
    <property type="project" value="UniProtKB-UniRule"/>
</dbReference>
<dbReference type="InterPro" id="IPR008268">
    <property type="entry name" value="Peptidase_S16_AS"/>
</dbReference>
<evidence type="ECO:0000256" key="4">
    <source>
        <dbReference type="ARBA" id="ARBA00022801"/>
    </source>
</evidence>
<dbReference type="GO" id="GO:0034599">
    <property type="term" value="P:cellular response to oxidative stress"/>
    <property type="evidence" value="ECO:0007669"/>
    <property type="project" value="UniProtKB-UniRule"/>
</dbReference>
<dbReference type="InterPro" id="IPR003111">
    <property type="entry name" value="Lon_prtase_N"/>
</dbReference>
<feature type="binding site" evidence="11">
    <location>
        <begin position="655"/>
        <end position="662"/>
    </location>
    <ligand>
        <name>ATP</name>
        <dbReference type="ChEBI" id="CHEBI:30616"/>
    </ligand>
</feature>
<reference evidence="17 18" key="1">
    <citation type="journal article" date="2023" name="Elife">
        <title>Identification of key yeast species and microbe-microbe interactions impacting larval growth of Drosophila in the wild.</title>
        <authorList>
            <person name="Mure A."/>
            <person name="Sugiura Y."/>
            <person name="Maeda R."/>
            <person name="Honda K."/>
            <person name="Sakurai N."/>
            <person name="Takahashi Y."/>
            <person name="Watada M."/>
            <person name="Katoh T."/>
            <person name="Gotoh A."/>
            <person name="Gotoh Y."/>
            <person name="Taniguchi I."/>
            <person name="Nakamura K."/>
            <person name="Hayashi T."/>
            <person name="Katayama T."/>
            <person name="Uemura T."/>
            <person name="Hattori Y."/>
        </authorList>
    </citation>
    <scope>NUCLEOTIDE SEQUENCE [LARGE SCALE GENOMIC DNA]</scope>
    <source>
        <strain evidence="17 18">SC-9</strain>
    </source>
</reference>
<comment type="function">
    <text evidence="11">ATP-dependent serine protease that mediates the selective degradation of misfolded, unassembled or oxidatively damaged polypeptides as well as certain short-lived regulatory proteins in the mitochondrial matrix. May also have a chaperone function in the assembly of inner membrane protein complexes. Participates in the regulation of mitochondrial gene expression and in the maintenance of the integrity of the mitochondrial genome. Binds to mitochondrial DNA in a site-specific manner.</text>
</comment>
<comment type="similarity">
    <text evidence="11 12 13">Belongs to the peptidase S16 family.</text>
</comment>
<keyword evidence="7" id="KW-0809">Transit peptide</keyword>
<accession>A0AAV5QSQ4</accession>
<dbReference type="FunFam" id="1.20.58.1480:FF:000003">
    <property type="entry name" value="Lon protease homolog, mitochondrial"/>
    <property type="match status" value="1"/>
</dbReference>
<evidence type="ECO:0000256" key="10">
    <source>
        <dbReference type="ARBA" id="ARBA00050665"/>
    </source>
</evidence>
<feature type="compositionally biased region" description="Basic and acidic residues" evidence="14">
    <location>
        <begin position="875"/>
        <end position="921"/>
    </location>
</feature>
<dbReference type="InterPro" id="IPR027417">
    <property type="entry name" value="P-loop_NTPase"/>
</dbReference>
<comment type="catalytic activity">
    <reaction evidence="10 11">
        <text>Hydrolysis of proteins in presence of ATP.</text>
        <dbReference type="EC" id="3.4.21.53"/>
    </reaction>
</comment>
<dbReference type="FunFam" id="3.30.230.10:FF:000015">
    <property type="entry name" value="Lon protease homolog, mitochondrial"/>
    <property type="match status" value="1"/>
</dbReference>
<dbReference type="PROSITE" id="PS51786">
    <property type="entry name" value="LON_PROTEOLYTIC"/>
    <property type="match status" value="1"/>
</dbReference>
<feature type="active site" evidence="11 12">
    <location>
        <position position="1075"/>
    </location>
</feature>
<dbReference type="GO" id="GO:0051131">
    <property type="term" value="P:chaperone-mediated protein complex assembly"/>
    <property type="evidence" value="ECO:0007669"/>
    <property type="project" value="UniProtKB-UniRule"/>
</dbReference>
<dbReference type="EMBL" id="BTFZ01000011">
    <property type="protein sequence ID" value="GMM37168.1"/>
    <property type="molecule type" value="Genomic_DNA"/>
</dbReference>
<evidence type="ECO:0000256" key="5">
    <source>
        <dbReference type="ARBA" id="ARBA00022825"/>
    </source>
</evidence>
<dbReference type="Gene3D" id="3.40.50.300">
    <property type="entry name" value="P-loop containing nucleotide triphosphate hydrolases"/>
    <property type="match status" value="1"/>
</dbReference>
<dbReference type="GO" id="GO:0043565">
    <property type="term" value="F:sequence-specific DNA binding"/>
    <property type="evidence" value="ECO:0007669"/>
    <property type="project" value="UniProtKB-UniRule"/>
</dbReference>
<keyword evidence="8 11" id="KW-0238">DNA-binding</keyword>
<dbReference type="Gene3D" id="1.20.58.1480">
    <property type="match status" value="1"/>
</dbReference>
<evidence type="ECO:0000256" key="12">
    <source>
        <dbReference type="PROSITE-ProRule" id="PRU01122"/>
    </source>
</evidence>
<evidence type="ECO:0000256" key="14">
    <source>
        <dbReference type="SAM" id="MobiDB-lite"/>
    </source>
</evidence>
<feature type="region of interest" description="Disordered" evidence="14">
    <location>
        <begin position="864"/>
        <end position="947"/>
    </location>
</feature>
<dbReference type="InterPro" id="IPR003593">
    <property type="entry name" value="AAA+_ATPase"/>
</dbReference>
<feature type="active site" evidence="11 12">
    <location>
        <position position="1118"/>
    </location>
</feature>
<dbReference type="Gene3D" id="2.30.130.40">
    <property type="entry name" value="LON domain-like"/>
    <property type="match status" value="1"/>
</dbReference>
<evidence type="ECO:0000259" key="16">
    <source>
        <dbReference type="PROSITE" id="PS51787"/>
    </source>
</evidence>
<dbReference type="GO" id="GO:0004252">
    <property type="term" value="F:serine-type endopeptidase activity"/>
    <property type="evidence" value="ECO:0007669"/>
    <property type="project" value="UniProtKB-UniRule"/>
</dbReference>
<evidence type="ECO:0000256" key="6">
    <source>
        <dbReference type="ARBA" id="ARBA00022840"/>
    </source>
</evidence>
<keyword evidence="5 11" id="KW-0720">Serine protease</keyword>
<dbReference type="SUPFAM" id="SSF52540">
    <property type="entry name" value="P-loop containing nucleoside triphosphate hydrolases"/>
    <property type="match status" value="1"/>
</dbReference>
<evidence type="ECO:0000256" key="3">
    <source>
        <dbReference type="ARBA" id="ARBA00022741"/>
    </source>
</evidence>
<feature type="domain" description="Lon proteolytic" evidence="15">
    <location>
        <begin position="983"/>
        <end position="1169"/>
    </location>
</feature>
<evidence type="ECO:0000256" key="9">
    <source>
        <dbReference type="ARBA" id="ARBA00023128"/>
    </source>
</evidence>
<dbReference type="Pfam" id="PF00004">
    <property type="entry name" value="AAA"/>
    <property type="match status" value="1"/>
</dbReference>
<feature type="compositionally biased region" description="Basic and acidic residues" evidence="14">
    <location>
        <begin position="182"/>
        <end position="191"/>
    </location>
</feature>
<dbReference type="InterPro" id="IPR027503">
    <property type="entry name" value="Lonm_euk"/>
</dbReference>
<comment type="caution">
    <text evidence="17">The sequence shown here is derived from an EMBL/GenBank/DDBJ whole genome shotgun (WGS) entry which is preliminary data.</text>
</comment>
<dbReference type="FunFam" id="3.40.50.300:FF:000021">
    <property type="entry name" value="Lon protease homolog"/>
    <property type="match status" value="1"/>
</dbReference>
<dbReference type="SUPFAM" id="SSF54211">
    <property type="entry name" value="Ribosomal protein S5 domain 2-like"/>
    <property type="match status" value="1"/>
</dbReference>
<keyword evidence="18" id="KW-1185">Reference proteome</keyword>
<dbReference type="HAMAP" id="MF_03120">
    <property type="entry name" value="lonm_euk"/>
    <property type="match status" value="1"/>
</dbReference>
<keyword evidence="4 11" id="KW-0378">Hydrolase</keyword>
<feature type="compositionally biased region" description="Low complexity" evidence="14">
    <location>
        <begin position="154"/>
        <end position="180"/>
    </location>
</feature>
<evidence type="ECO:0000256" key="8">
    <source>
        <dbReference type="ARBA" id="ARBA00023125"/>
    </source>
</evidence>
<gene>
    <name evidence="11" type="primary">PIM1</name>
    <name evidence="17" type="ORF">DASC09_044930</name>
</gene>
<dbReference type="GO" id="GO:0004176">
    <property type="term" value="F:ATP-dependent peptidase activity"/>
    <property type="evidence" value="ECO:0007669"/>
    <property type="project" value="UniProtKB-UniRule"/>
</dbReference>
<feature type="region of interest" description="Disordered" evidence="14">
    <location>
        <begin position="109"/>
        <end position="198"/>
    </location>
</feature>
<evidence type="ECO:0000259" key="15">
    <source>
        <dbReference type="PROSITE" id="PS51786"/>
    </source>
</evidence>
<evidence type="ECO:0000313" key="17">
    <source>
        <dbReference type="EMBL" id="GMM37168.1"/>
    </source>
</evidence>
<dbReference type="Gene3D" id="3.30.230.10">
    <property type="match status" value="1"/>
</dbReference>
<dbReference type="InterPro" id="IPR027065">
    <property type="entry name" value="Lon_Prtase"/>
</dbReference>
<comment type="subcellular location">
    <subcellularLocation>
        <location evidence="1 11">Mitochondrion matrix</location>
    </subcellularLocation>
</comment>
<feature type="compositionally biased region" description="Basic and acidic residues" evidence="14">
    <location>
        <begin position="109"/>
        <end position="153"/>
    </location>
</feature>
<evidence type="ECO:0000256" key="2">
    <source>
        <dbReference type="ARBA" id="ARBA00022670"/>
    </source>
</evidence>
<dbReference type="PROSITE" id="PS51787">
    <property type="entry name" value="LON_N"/>
    <property type="match status" value="1"/>
</dbReference>
<feature type="domain" description="Lon N-terminal" evidence="16">
    <location>
        <begin position="205"/>
        <end position="503"/>
    </location>
</feature>
<dbReference type="GO" id="GO:0016887">
    <property type="term" value="F:ATP hydrolysis activity"/>
    <property type="evidence" value="ECO:0007669"/>
    <property type="project" value="UniProtKB-UniRule"/>
</dbReference>
<dbReference type="GO" id="GO:0005759">
    <property type="term" value="C:mitochondrial matrix"/>
    <property type="evidence" value="ECO:0007669"/>
    <property type="project" value="UniProtKB-SubCell"/>
</dbReference>
<dbReference type="PANTHER" id="PTHR43718:SF2">
    <property type="entry name" value="LON PROTEASE HOMOLOG, MITOCHONDRIAL"/>
    <property type="match status" value="1"/>
</dbReference>
<evidence type="ECO:0000313" key="18">
    <source>
        <dbReference type="Proteomes" id="UP001360560"/>
    </source>
</evidence>
<dbReference type="SMART" id="SM00382">
    <property type="entry name" value="AAA"/>
    <property type="match status" value="1"/>
</dbReference>
<keyword evidence="6 11" id="KW-0067">ATP-binding</keyword>
<dbReference type="SMART" id="SM00464">
    <property type="entry name" value="LON"/>
    <property type="match status" value="1"/>
</dbReference>
<dbReference type="InterPro" id="IPR014721">
    <property type="entry name" value="Ribsml_uS5_D2-typ_fold_subgr"/>
</dbReference>
<dbReference type="GO" id="GO:0070407">
    <property type="term" value="P:oxidation-dependent protein catabolic process"/>
    <property type="evidence" value="ECO:0007669"/>
    <property type="project" value="UniProtKB-UniRule"/>
</dbReference>
<dbReference type="SUPFAM" id="SSF88697">
    <property type="entry name" value="PUA domain-like"/>
    <property type="match status" value="1"/>
</dbReference>
<dbReference type="Gene3D" id="1.10.8.60">
    <property type="match status" value="1"/>
</dbReference>
<organism evidence="17 18">
    <name type="scientific">Saccharomycopsis crataegensis</name>
    <dbReference type="NCBI Taxonomy" id="43959"/>
    <lineage>
        <taxon>Eukaryota</taxon>
        <taxon>Fungi</taxon>
        <taxon>Dikarya</taxon>
        <taxon>Ascomycota</taxon>
        <taxon>Saccharomycotina</taxon>
        <taxon>Saccharomycetes</taxon>
        <taxon>Saccharomycopsidaceae</taxon>
        <taxon>Saccharomycopsis</taxon>
    </lineage>
</organism>
<dbReference type="Pfam" id="PF05362">
    <property type="entry name" value="Lon_C"/>
    <property type="match status" value="1"/>
</dbReference>
<evidence type="ECO:0000256" key="7">
    <source>
        <dbReference type="ARBA" id="ARBA00022946"/>
    </source>
</evidence>
<dbReference type="InterPro" id="IPR020568">
    <property type="entry name" value="Ribosomal_Su5_D2-typ_SF"/>
</dbReference>
<dbReference type="FunFam" id="2.30.130.40:FF:000010">
    <property type="entry name" value="Lon protease homolog, mitochondrial"/>
    <property type="match status" value="1"/>
</dbReference>
<keyword evidence="2 11" id="KW-0645">Protease</keyword>
<dbReference type="PANTHER" id="PTHR43718">
    <property type="entry name" value="LON PROTEASE"/>
    <property type="match status" value="1"/>
</dbReference>